<dbReference type="RefSeq" id="WP_063499197.1">
    <property type="nucleotide sequence ID" value="NZ_CP014579.1"/>
</dbReference>
<gene>
    <name evidence="2" type="ORF">AYM40_27000</name>
</gene>
<dbReference type="KEGG" id="buz:AYM40_27000"/>
<proteinExistence type="predicted"/>
<dbReference type="OrthoDB" id="9009800at2"/>
<dbReference type="Pfam" id="PF04972">
    <property type="entry name" value="BON"/>
    <property type="match status" value="1"/>
</dbReference>
<organism evidence="2 3">
    <name type="scientific">Paraburkholderia phytofirmans OLGA172</name>
    <dbReference type="NCBI Taxonomy" id="1417228"/>
    <lineage>
        <taxon>Bacteria</taxon>
        <taxon>Pseudomonadati</taxon>
        <taxon>Pseudomonadota</taxon>
        <taxon>Betaproteobacteria</taxon>
        <taxon>Burkholderiales</taxon>
        <taxon>Burkholderiaceae</taxon>
        <taxon>Paraburkholderia</taxon>
    </lineage>
</organism>
<sequence length="89" mass="9602">MASSRSAARSNASTHLTDGQIAAEAIRRLAWDAALPPNVLHVKVLHGRISLLGELHREQQRTAALEDVSRLFGVTGISDHTTIKPSVLI</sequence>
<dbReference type="Gene3D" id="3.30.1340.30">
    <property type="match status" value="1"/>
</dbReference>
<dbReference type="AlphaFoldDB" id="A0A160FSR5"/>
<evidence type="ECO:0000313" key="3">
    <source>
        <dbReference type="Proteomes" id="UP000076852"/>
    </source>
</evidence>
<dbReference type="Proteomes" id="UP000076852">
    <property type="component" value="Chromosome 2"/>
</dbReference>
<evidence type="ECO:0000259" key="1">
    <source>
        <dbReference type="PROSITE" id="PS50914"/>
    </source>
</evidence>
<accession>A0A160FSR5</accession>
<reference evidence="2 3" key="1">
    <citation type="journal article" date="2016" name="Gene">
        <title>PacBio SMRT assembly of a complex multi-replicon genome reveals chlorocatechol degradative operon in a region of genome plasticity.</title>
        <authorList>
            <person name="Ricker N."/>
            <person name="Shen S.Y."/>
            <person name="Goordial J."/>
            <person name="Jin S."/>
            <person name="Fulthorpe R.R."/>
        </authorList>
    </citation>
    <scope>NUCLEOTIDE SEQUENCE [LARGE SCALE GENOMIC DNA]</scope>
    <source>
        <strain evidence="2 3">OLGA172</strain>
    </source>
</reference>
<protein>
    <submittedName>
        <fullName evidence="2">Transporter</fullName>
    </submittedName>
</protein>
<name>A0A160FSR5_9BURK</name>
<keyword evidence="3" id="KW-1185">Reference proteome</keyword>
<dbReference type="InterPro" id="IPR007055">
    <property type="entry name" value="BON_dom"/>
</dbReference>
<evidence type="ECO:0000313" key="2">
    <source>
        <dbReference type="EMBL" id="ANB75942.1"/>
    </source>
</evidence>
<dbReference type="EMBL" id="CP014579">
    <property type="protein sequence ID" value="ANB75942.1"/>
    <property type="molecule type" value="Genomic_DNA"/>
</dbReference>
<dbReference type="PROSITE" id="PS50914">
    <property type="entry name" value="BON"/>
    <property type="match status" value="1"/>
</dbReference>
<feature type="domain" description="BON" evidence="1">
    <location>
        <begin position="17"/>
        <end position="85"/>
    </location>
</feature>